<dbReference type="InterPro" id="IPR028082">
    <property type="entry name" value="Peripla_BP_I"/>
</dbReference>
<keyword evidence="3" id="KW-1133">Transmembrane helix</keyword>
<dbReference type="Proteomes" id="UP001307705">
    <property type="component" value="Unassembled WGS sequence"/>
</dbReference>
<comment type="caution">
    <text evidence="6">The sequence shown here is derived from an EMBL/GenBank/DDBJ whole genome shotgun (WGS) entry which is preliminary data.</text>
</comment>
<dbReference type="Pfam" id="PF01094">
    <property type="entry name" value="ANF_receptor"/>
    <property type="match status" value="1"/>
</dbReference>
<evidence type="ECO:0000259" key="5">
    <source>
        <dbReference type="Pfam" id="PF01094"/>
    </source>
</evidence>
<name>A0ABQ6PWC1_9BACT</name>
<evidence type="ECO:0000256" key="4">
    <source>
        <dbReference type="ARBA" id="ARBA00023136"/>
    </source>
</evidence>
<dbReference type="RefSeq" id="WP_338227054.1">
    <property type="nucleotide sequence ID" value="NZ_BTPE01000002.1"/>
</dbReference>
<evidence type="ECO:0000256" key="3">
    <source>
        <dbReference type="ARBA" id="ARBA00022989"/>
    </source>
</evidence>
<evidence type="ECO:0000256" key="2">
    <source>
        <dbReference type="ARBA" id="ARBA00022692"/>
    </source>
</evidence>
<keyword evidence="4" id="KW-0472">Membrane</keyword>
<dbReference type="Gene3D" id="1.25.40.10">
    <property type="entry name" value="Tetratricopeptide repeat domain"/>
    <property type="match status" value="1"/>
</dbReference>
<dbReference type="Gene3D" id="3.40.50.2300">
    <property type="match status" value="2"/>
</dbReference>
<accession>A0ABQ6PWC1</accession>
<dbReference type="SUPFAM" id="SSF53822">
    <property type="entry name" value="Periplasmic binding protein-like I"/>
    <property type="match status" value="1"/>
</dbReference>
<keyword evidence="2" id="KW-0812">Transmembrane</keyword>
<evidence type="ECO:0000313" key="7">
    <source>
        <dbReference type="Proteomes" id="UP001307705"/>
    </source>
</evidence>
<sequence>MQRYLSFLLLFFVIQIGFSQGLPENYQKAKTAFSNGDYWSSINGFKEFLEVEKYGNLANYAAFHSAEAYLKVNQPAQAIEVLRPVYSRNWSKSDELKYLLALGYFQNGQTLDGLRMVQQIKSPEVMAKAQNAVFEFLVQASPTFLVTNLQEFKSNSGYTSAMAFVLQQKEIMTAGEREALKVIGESNLKVASKQDEVLDIVVILPFTSGNTMISNISSTDFIFELYQGILSGVNQLKSEGVQVQLQTFDSKRDLKYIGNLLKDPAIENADVIIGPIYPDETDLVSQYAEAEKIPFIHPLSNLGDRFEQMKYSYLFRPSVKALSEGITSAMKKENWGKRVAIGHSSASRDQALASLLKERLSAEGYDLVKYQEVDRRNVVEFFNDLGIQGRGDSVLRADQVILLGDDPAIAQPVFALFESVTISVPTLVMDSWLSFNFANFEMIEFPNFYFISNNSPNFGSEAMNTFRDRFYERNLIFPSLNAILGRELIYWIHTNQGKGKDLRNSLDSQSFQPGKLTFGFNFQNNNSNQFSPILKLENGELIPLN</sequence>
<dbReference type="CDD" id="cd06268">
    <property type="entry name" value="PBP1_ABC_transporter_LIVBP-like"/>
    <property type="match status" value="1"/>
</dbReference>
<reference evidence="6 7" key="1">
    <citation type="submission" date="2023-08" db="EMBL/GenBank/DDBJ databases">
        <title>Draft genome sequence of Algoriphagus taiwanensis.</title>
        <authorList>
            <person name="Takatani N."/>
            <person name="Hosokawa M."/>
            <person name="Sawabe T."/>
        </authorList>
    </citation>
    <scope>NUCLEOTIDE SEQUENCE [LARGE SCALE GENOMIC DNA]</scope>
    <source>
        <strain evidence="6 7">JCM 19755</strain>
    </source>
</reference>
<evidence type="ECO:0000256" key="1">
    <source>
        <dbReference type="ARBA" id="ARBA00004370"/>
    </source>
</evidence>
<dbReference type="InterPro" id="IPR001828">
    <property type="entry name" value="ANF_lig-bd_rcpt"/>
</dbReference>
<dbReference type="EMBL" id="BTPE01000002">
    <property type="protein sequence ID" value="GMQ32244.1"/>
    <property type="molecule type" value="Genomic_DNA"/>
</dbReference>
<protein>
    <recommendedName>
        <fullName evidence="5">Receptor ligand binding region domain-containing protein</fullName>
    </recommendedName>
</protein>
<evidence type="ECO:0000313" key="6">
    <source>
        <dbReference type="EMBL" id="GMQ32244.1"/>
    </source>
</evidence>
<keyword evidence="7" id="KW-1185">Reference proteome</keyword>
<comment type="subcellular location">
    <subcellularLocation>
        <location evidence="1">Membrane</location>
    </subcellularLocation>
</comment>
<organism evidence="6 7">
    <name type="scientific">Algoriphagus taiwanensis</name>
    <dbReference type="NCBI Taxonomy" id="1445656"/>
    <lineage>
        <taxon>Bacteria</taxon>
        <taxon>Pseudomonadati</taxon>
        <taxon>Bacteroidota</taxon>
        <taxon>Cytophagia</taxon>
        <taxon>Cytophagales</taxon>
        <taxon>Cyclobacteriaceae</taxon>
        <taxon>Algoriphagus</taxon>
    </lineage>
</organism>
<feature type="domain" description="Receptor ligand binding region" evidence="5">
    <location>
        <begin position="240"/>
        <end position="375"/>
    </location>
</feature>
<dbReference type="InterPro" id="IPR011990">
    <property type="entry name" value="TPR-like_helical_dom_sf"/>
</dbReference>
<gene>
    <name evidence="6" type="ORF">Ataiwa_05160</name>
</gene>
<proteinExistence type="predicted"/>
<dbReference type="SUPFAM" id="SSF48452">
    <property type="entry name" value="TPR-like"/>
    <property type="match status" value="1"/>
</dbReference>